<dbReference type="Proteomes" id="UP000034273">
    <property type="component" value="Unassembled WGS sequence"/>
</dbReference>
<name>A0A0G1WYA8_9BACT</name>
<organism evidence="2 3">
    <name type="scientific">Candidatus Kaiserbacteria bacterium GW2011_GWA2_52_12</name>
    <dbReference type="NCBI Taxonomy" id="1618671"/>
    <lineage>
        <taxon>Bacteria</taxon>
        <taxon>Candidatus Kaiseribacteriota</taxon>
    </lineage>
</organism>
<proteinExistence type="predicted"/>
<dbReference type="EMBL" id="LCQW01000015">
    <property type="protein sequence ID" value="KKW23868.1"/>
    <property type="molecule type" value="Genomic_DNA"/>
</dbReference>
<dbReference type="Gene3D" id="3.30.700.10">
    <property type="entry name" value="Glycoprotein, Type 4 Pilin"/>
    <property type="match status" value="1"/>
</dbReference>
<accession>A0A0G1WYA8</accession>
<evidence type="ECO:0000313" key="3">
    <source>
        <dbReference type="Proteomes" id="UP000034273"/>
    </source>
</evidence>
<dbReference type="InterPro" id="IPR012902">
    <property type="entry name" value="N_methyl_site"/>
</dbReference>
<dbReference type="NCBIfam" id="TIGR02532">
    <property type="entry name" value="IV_pilin_GFxxxE"/>
    <property type="match status" value="1"/>
</dbReference>
<sequence length="170" mass="18368">MKSKLELGFTPYRFFSKSGKGFTMIEILVAIGILTILVGIGLLMSMDVYRGYSRRSEQDTLVNILQRARSRAMSNVRQSAWGVCYDNSDPSEPNYVIFSGGSYGSALIKDILPANPAVVMDFSGAPSFLCSAGGIVFQQLTGNTSAMTVNMTQGPITSVISTNVEGTIVW</sequence>
<dbReference type="AlphaFoldDB" id="A0A0G1WYA8"/>
<dbReference type="Pfam" id="PF07963">
    <property type="entry name" value="N_methyl"/>
    <property type="match status" value="1"/>
</dbReference>
<gene>
    <name evidence="2" type="ORF">UY67_C0015G0012</name>
</gene>
<keyword evidence="1" id="KW-0812">Transmembrane</keyword>
<keyword evidence="1" id="KW-0472">Membrane</keyword>
<dbReference type="InterPro" id="IPR045584">
    <property type="entry name" value="Pilin-like"/>
</dbReference>
<evidence type="ECO:0000313" key="2">
    <source>
        <dbReference type="EMBL" id="KKW23868.1"/>
    </source>
</evidence>
<comment type="caution">
    <text evidence="2">The sequence shown here is derived from an EMBL/GenBank/DDBJ whole genome shotgun (WGS) entry which is preliminary data.</text>
</comment>
<feature type="transmembrane region" description="Helical" evidence="1">
    <location>
        <begin position="21"/>
        <end position="46"/>
    </location>
</feature>
<evidence type="ECO:0000256" key="1">
    <source>
        <dbReference type="SAM" id="Phobius"/>
    </source>
</evidence>
<reference evidence="2 3" key="1">
    <citation type="journal article" date="2015" name="Nature">
        <title>rRNA introns, odd ribosomes, and small enigmatic genomes across a large radiation of phyla.</title>
        <authorList>
            <person name="Brown C.T."/>
            <person name="Hug L.A."/>
            <person name="Thomas B.C."/>
            <person name="Sharon I."/>
            <person name="Castelle C.J."/>
            <person name="Singh A."/>
            <person name="Wilkins M.J."/>
            <person name="Williams K.H."/>
            <person name="Banfield J.F."/>
        </authorList>
    </citation>
    <scope>NUCLEOTIDE SEQUENCE [LARGE SCALE GENOMIC DNA]</scope>
</reference>
<protein>
    <submittedName>
        <fullName evidence="2">Uncharacterized protein</fullName>
    </submittedName>
</protein>
<dbReference type="SUPFAM" id="SSF54523">
    <property type="entry name" value="Pili subunits"/>
    <property type="match status" value="1"/>
</dbReference>
<dbReference type="STRING" id="1618671.UY67_C0015G0012"/>
<keyword evidence="1" id="KW-1133">Transmembrane helix</keyword>